<evidence type="ECO:0000313" key="2">
    <source>
        <dbReference type="EMBL" id="ORY65603.1"/>
    </source>
</evidence>
<evidence type="ECO:0000256" key="1">
    <source>
        <dbReference type="SAM" id="MobiDB-lite"/>
    </source>
</evidence>
<feature type="region of interest" description="Disordered" evidence="1">
    <location>
        <begin position="153"/>
        <end position="227"/>
    </location>
</feature>
<sequence length="362" mass="42580">MTPKINTLKLEEERSYEEQLKNQIKWLSQLKWNWTNNRDENNDKFFYDFFDFCFQNFEMSLTAQLRSFNQRILFHKELSSVKNNIGKIKVDIKKILASDLPTKKDFTILKAKFQKVKIGLTEVEMKFDSIMNEIQHKKGEDNDMEEVMTPPMLHYGTNGGNGGDEDGDENQWHEERHHQDNHENEKKEDSSKDTTMVMATGQDCSRSSDFKVDKQMTGKNERRESEVNSLLMIQNNNNDTNDASNYNENNEKIIENIDKKSEYGVNNNKINKYNYGYKNKNSSDNSTNNNINNISNTYNSSIKNNNSNHEDNNKDKDTEKENYNYTERIKLITEQFSKIRLSKHSKVFSTEKNLDIDIFILI</sequence>
<keyword evidence="3" id="KW-1185">Reference proteome</keyword>
<dbReference type="AlphaFoldDB" id="A0A1Y2E225"/>
<dbReference type="EMBL" id="MCOG01000052">
    <property type="protein sequence ID" value="ORY65603.1"/>
    <property type="molecule type" value="Genomic_DNA"/>
</dbReference>
<gene>
    <name evidence="2" type="ORF">LY90DRAFT_504948</name>
</gene>
<protein>
    <submittedName>
        <fullName evidence="2">Uncharacterized protein</fullName>
    </submittedName>
</protein>
<feature type="compositionally biased region" description="Basic and acidic residues" evidence="1">
    <location>
        <begin position="206"/>
        <end position="226"/>
    </location>
</feature>
<feature type="compositionally biased region" description="Basic and acidic residues" evidence="1">
    <location>
        <begin position="170"/>
        <end position="192"/>
    </location>
</feature>
<feature type="region of interest" description="Disordered" evidence="1">
    <location>
        <begin position="281"/>
        <end position="322"/>
    </location>
</feature>
<dbReference type="Proteomes" id="UP000193920">
    <property type="component" value="Unassembled WGS sequence"/>
</dbReference>
<name>A0A1Y2E225_9FUNG</name>
<comment type="caution">
    <text evidence="2">The sequence shown here is derived from an EMBL/GenBank/DDBJ whole genome shotgun (WGS) entry which is preliminary data.</text>
</comment>
<organism evidence="2 3">
    <name type="scientific">Neocallimastix californiae</name>
    <dbReference type="NCBI Taxonomy" id="1754190"/>
    <lineage>
        <taxon>Eukaryota</taxon>
        <taxon>Fungi</taxon>
        <taxon>Fungi incertae sedis</taxon>
        <taxon>Chytridiomycota</taxon>
        <taxon>Chytridiomycota incertae sedis</taxon>
        <taxon>Neocallimastigomycetes</taxon>
        <taxon>Neocallimastigales</taxon>
        <taxon>Neocallimastigaceae</taxon>
        <taxon>Neocallimastix</taxon>
    </lineage>
</organism>
<accession>A0A1Y2E225</accession>
<reference evidence="2 3" key="1">
    <citation type="submission" date="2016-08" db="EMBL/GenBank/DDBJ databases">
        <title>A Parts List for Fungal Cellulosomes Revealed by Comparative Genomics.</title>
        <authorList>
            <consortium name="DOE Joint Genome Institute"/>
            <person name="Haitjema C.H."/>
            <person name="Gilmore S.P."/>
            <person name="Henske J.K."/>
            <person name="Solomon K.V."/>
            <person name="De Groot R."/>
            <person name="Kuo A."/>
            <person name="Mondo S.J."/>
            <person name="Salamov A.A."/>
            <person name="Labutti K."/>
            <person name="Zhao Z."/>
            <person name="Chiniquy J."/>
            <person name="Barry K."/>
            <person name="Brewer H.M."/>
            <person name="Purvine S.O."/>
            <person name="Wright A.T."/>
            <person name="Boxma B."/>
            <person name="Van Alen T."/>
            <person name="Hackstein J.H."/>
            <person name="Baker S.E."/>
            <person name="Grigoriev I.V."/>
            <person name="O'Malley M.A."/>
        </authorList>
    </citation>
    <scope>NUCLEOTIDE SEQUENCE [LARGE SCALE GENOMIC DNA]</scope>
    <source>
        <strain evidence="2 3">G1</strain>
    </source>
</reference>
<proteinExistence type="predicted"/>
<feature type="compositionally biased region" description="Low complexity" evidence="1">
    <location>
        <begin position="281"/>
        <end position="307"/>
    </location>
</feature>
<feature type="compositionally biased region" description="Basic and acidic residues" evidence="1">
    <location>
        <begin position="308"/>
        <end position="322"/>
    </location>
</feature>
<evidence type="ECO:0000313" key="3">
    <source>
        <dbReference type="Proteomes" id="UP000193920"/>
    </source>
</evidence>